<dbReference type="InterPro" id="IPR011047">
    <property type="entry name" value="Quinoprotein_ADH-like_sf"/>
</dbReference>
<comment type="caution">
    <text evidence="3">The sequence shown here is derived from an EMBL/GenBank/DDBJ whole genome shotgun (WGS) entry which is preliminary data.</text>
</comment>
<dbReference type="RefSeq" id="WP_165237939.1">
    <property type="nucleotide sequence ID" value="NZ_JAAKZV010000063.1"/>
</dbReference>
<feature type="domain" description="Pyrrolo-quinoline quinone repeat" evidence="2">
    <location>
        <begin position="207"/>
        <end position="420"/>
    </location>
</feature>
<accession>A0A6G4U281</accession>
<keyword evidence="4" id="KW-1185">Reference proteome</keyword>
<evidence type="ECO:0000313" key="3">
    <source>
        <dbReference type="EMBL" id="NGN65478.1"/>
    </source>
</evidence>
<dbReference type="PANTHER" id="PTHR34512">
    <property type="entry name" value="CELL SURFACE PROTEIN"/>
    <property type="match status" value="1"/>
</dbReference>
<gene>
    <name evidence="3" type="ORF">G5C51_16435</name>
</gene>
<dbReference type="InterPro" id="IPR015943">
    <property type="entry name" value="WD40/YVTN_repeat-like_dom_sf"/>
</dbReference>
<dbReference type="Gene3D" id="2.130.10.10">
    <property type="entry name" value="YVTN repeat-like/Quinoprotein amine dehydrogenase"/>
    <property type="match status" value="1"/>
</dbReference>
<dbReference type="EMBL" id="JAAKZV010000063">
    <property type="protein sequence ID" value="NGN65478.1"/>
    <property type="molecule type" value="Genomic_DNA"/>
</dbReference>
<keyword evidence="1" id="KW-0472">Membrane</keyword>
<sequence length="461" mass="48572">MTTDQLDRAVREALKDWHPEGPSGPVGVADRVMRRRRRRNAARALGTALGLAGICVGTVFANGPGGGEARPAGPPSQKSKLAWRATLPGKAWDACTLGSGAVYCQGPRYDAVGVDARTGKVEWTRKSKGDATGASPAAVLPGVRDGVLYTFAEHAPRTSDTGTDLVALDTGSHRELWRHEMADSHRDRIAAMLFGDKVLANSPSFRSVKALDAKSGKELWQHRWKNADCDRAVIAGVPYLPCSPAGKGAAKESSLVRLDPDTGRPQTVATVRANTAYLGTDGDAVLLAAPGGGRESFTKKDMSGKGSIDLVRVDTSSGKVSRHPVKGFPGYVVADGVILAQGNSSVSAYRAADGKRLWTRQHGLELRMEAAPAGSPKMSELVSPPVVDLEHRVAYLMSPAGQLVGLDLGSGAVRWKATVDLGEVPIQEGVAPELMFDGSHLVGQSGDQLFRIKPVLPGAGS</sequence>
<keyword evidence="1" id="KW-1133">Transmembrane helix</keyword>
<organism evidence="3 4">
    <name type="scientific">Streptomyces coryli</name>
    <dbReference type="NCBI Taxonomy" id="1128680"/>
    <lineage>
        <taxon>Bacteria</taxon>
        <taxon>Bacillati</taxon>
        <taxon>Actinomycetota</taxon>
        <taxon>Actinomycetes</taxon>
        <taxon>Kitasatosporales</taxon>
        <taxon>Streptomycetaceae</taxon>
        <taxon>Streptomyces</taxon>
    </lineage>
</organism>
<name>A0A6G4U281_9ACTN</name>
<reference evidence="3 4" key="1">
    <citation type="submission" date="2020-02" db="EMBL/GenBank/DDBJ databases">
        <title>Whole-genome analyses of novel actinobacteria.</title>
        <authorList>
            <person name="Sahin N."/>
        </authorList>
    </citation>
    <scope>NUCLEOTIDE SEQUENCE [LARGE SCALE GENOMIC DNA]</scope>
    <source>
        <strain evidence="3 4">A7024</strain>
    </source>
</reference>
<feature type="transmembrane region" description="Helical" evidence="1">
    <location>
        <begin position="41"/>
        <end position="61"/>
    </location>
</feature>
<feature type="domain" description="Pyrrolo-quinoline quinone repeat" evidence="2">
    <location>
        <begin position="80"/>
        <end position="186"/>
    </location>
</feature>
<dbReference type="Pfam" id="PF13360">
    <property type="entry name" value="PQQ_2"/>
    <property type="match status" value="2"/>
</dbReference>
<proteinExistence type="predicted"/>
<dbReference type="Proteomes" id="UP000481583">
    <property type="component" value="Unassembled WGS sequence"/>
</dbReference>
<dbReference type="PANTHER" id="PTHR34512:SF30">
    <property type="entry name" value="OUTER MEMBRANE PROTEIN ASSEMBLY FACTOR BAMB"/>
    <property type="match status" value="1"/>
</dbReference>
<evidence type="ECO:0000256" key="1">
    <source>
        <dbReference type="SAM" id="Phobius"/>
    </source>
</evidence>
<dbReference type="AlphaFoldDB" id="A0A6G4U281"/>
<dbReference type="InterPro" id="IPR002372">
    <property type="entry name" value="PQQ_rpt_dom"/>
</dbReference>
<dbReference type="Gene3D" id="2.40.10.480">
    <property type="match status" value="1"/>
</dbReference>
<keyword evidence="1" id="KW-0812">Transmembrane</keyword>
<evidence type="ECO:0000259" key="2">
    <source>
        <dbReference type="Pfam" id="PF13360"/>
    </source>
</evidence>
<protein>
    <submittedName>
        <fullName evidence="3">PQQ-binding-like beta-propeller repeat protein</fullName>
    </submittedName>
</protein>
<evidence type="ECO:0000313" key="4">
    <source>
        <dbReference type="Proteomes" id="UP000481583"/>
    </source>
</evidence>
<dbReference type="SUPFAM" id="SSF50998">
    <property type="entry name" value="Quinoprotein alcohol dehydrogenase-like"/>
    <property type="match status" value="1"/>
</dbReference>